<evidence type="ECO:0000313" key="1">
    <source>
        <dbReference type="EMBL" id="MFC5430043.1"/>
    </source>
</evidence>
<organism evidence="1 2">
    <name type="scientific">Paraburkholderia denitrificans</name>
    <dbReference type="NCBI Taxonomy" id="694025"/>
    <lineage>
        <taxon>Bacteria</taxon>
        <taxon>Pseudomonadati</taxon>
        <taxon>Pseudomonadota</taxon>
        <taxon>Betaproteobacteria</taxon>
        <taxon>Burkholderiales</taxon>
        <taxon>Burkholderiaceae</taxon>
        <taxon>Paraburkholderia</taxon>
    </lineage>
</organism>
<keyword evidence="2" id="KW-1185">Reference proteome</keyword>
<accession>A0ABW0JAC9</accession>
<protein>
    <submittedName>
        <fullName evidence="1">Uncharacterized protein</fullName>
    </submittedName>
</protein>
<dbReference type="RefSeq" id="WP_377712171.1">
    <property type="nucleotide sequence ID" value="NZ_JBHSMP010000017.1"/>
</dbReference>
<comment type="caution">
    <text evidence="1">The sequence shown here is derived from an EMBL/GenBank/DDBJ whole genome shotgun (WGS) entry which is preliminary data.</text>
</comment>
<sequence length="58" mass="6006">MTRIATMTLDAIGIARPGDTGQRFARATLALRRASGFTIFTGGLIVLASQALTRLAGG</sequence>
<proteinExistence type="predicted"/>
<evidence type="ECO:0000313" key="2">
    <source>
        <dbReference type="Proteomes" id="UP001596103"/>
    </source>
</evidence>
<name>A0ABW0JAC9_9BURK</name>
<reference evidence="2" key="1">
    <citation type="journal article" date="2019" name="Int. J. Syst. Evol. Microbiol.">
        <title>The Global Catalogue of Microorganisms (GCM) 10K type strain sequencing project: providing services to taxonomists for standard genome sequencing and annotation.</title>
        <authorList>
            <consortium name="The Broad Institute Genomics Platform"/>
            <consortium name="The Broad Institute Genome Sequencing Center for Infectious Disease"/>
            <person name="Wu L."/>
            <person name="Ma J."/>
        </authorList>
    </citation>
    <scope>NUCLEOTIDE SEQUENCE [LARGE SCALE GENOMIC DNA]</scope>
    <source>
        <strain evidence="2">CCUG 56042</strain>
    </source>
</reference>
<dbReference type="EMBL" id="JBHSMP010000017">
    <property type="protein sequence ID" value="MFC5430043.1"/>
    <property type="molecule type" value="Genomic_DNA"/>
</dbReference>
<dbReference type="Proteomes" id="UP001596103">
    <property type="component" value="Unassembled WGS sequence"/>
</dbReference>
<gene>
    <name evidence="1" type="ORF">ACFPTO_14710</name>
</gene>